<keyword evidence="7 16" id="KW-0808">Transferase</keyword>
<evidence type="ECO:0000256" key="4">
    <source>
        <dbReference type="ARBA" id="ARBA00011738"/>
    </source>
</evidence>
<dbReference type="PANTHER" id="PTHR11601">
    <property type="entry name" value="CYSTEINE DESULFURYLASE FAMILY MEMBER"/>
    <property type="match status" value="1"/>
</dbReference>
<evidence type="ECO:0000256" key="13">
    <source>
        <dbReference type="ARBA" id="ARBA00031911"/>
    </source>
</evidence>
<evidence type="ECO:0000256" key="1">
    <source>
        <dbReference type="ARBA" id="ARBA00001933"/>
    </source>
</evidence>
<dbReference type="EC" id="2.8.1.7" evidence="5 16"/>
<dbReference type="OrthoDB" id="9808002at2"/>
<evidence type="ECO:0000256" key="5">
    <source>
        <dbReference type="ARBA" id="ARBA00012239"/>
    </source>
</evidence>
<reference evidence="18 19" key="1">
    <citation type="submission" date="2015-09" db="EMBL/GenBank/DDBJ databases">
        <title>Draft Genome Sequence of Bradyrhizobium manausense Strain BR 3351T, a Novel Symbiotic Nitrogen-Fixing Alphaproteobacterium Isolated from Brazilian Amazon Rain Forest.</title>
        <authorList>
            <person name="De Araujo J.L."/>
            <person name="Zilli J.E."/>
        </authorList>
    </citation>
    <scope>NUCLEOTIDE SEQUENCE [LARGE SCALE GENOMIC DNA]</scope>
    <source>
        <strain evidence="18 19">BR3351</strain>
    </source>
</reference>
<evidence type="ECO:0000256" key="6">
    <source>
        <dbReference type="ARBA" id="ARBA00013558"/>
    </source>
</evidence>
<sequence>MRPIYLDNNATTRADPSVVAAMLPFFSEQFGNASSAHAVGRQVAESIREARRSVQALIGSAFHHEVVFTSGGTESDNTAILSALAVQEQRDEIVTTAVEHPAVLSLTDELVRRGHKCHLIPVDCAGRLDIDAYRRALSPRTAVASVMWANNETGTIFPVDVLAKMARSVGALFHTDAVQAVGRIPIDVKTTEIDMLSLSGHKLHGPKGIGALYVRKDTKFRRLIFGGPQERRRRSGTENVPGIIGLGKASELVAVEAGREWMKIAALRDRLEHGVLEFGNCVVLGDQENRLPNTSNIAFENLEGEAIIHHLNRDGIAVSLGSACGSGSMEPSHVLRAMNVPSTLLRGAIRFSLSRDTTSEEIDRVLVMLRKIIAKLRGASLEVPGRARSISRFNESIQ</sequence>
<proteinExistence type="inferred from homology"/>
<dbReference type="PANTHER" id="PTHR11601:SF34">
    <property type="entry name" value="CYSTEINE DESULFURASE"/>
    <property type="match status" value="1"/>
</dbReference>
<dbReference type="RefSeq" id="WP_057741124.1">
    <property type="nucleotide sequence ID" value="NZ_LJYG01000013.1"/>
</dbReference>
<accession>A0A0R3EA78</accession>
<evidence type="ECO:0000256" key="12">
    <source>
        <dbReference type="ARBA" id="ARBA00023231"/>
    </source>
</evidence>
<dbReference type="InterPro" id="IPR020578">
    <property type="entry name" value="Aminotrans_V_PyrdxlP_BS"/>
</dbReference>
<evidence type="ECO:0000256" key="14">
    <source>
        <dbReference type="ARBA" id="ARBA00050776"/>
    </source>
</evidence>
<dbReference type="Gene3D" id="1.10.260.50">
    <property type="match status" value="1"/>
</dbReference>
<dbReference type="InterPro" id="IPR017772">
    <property type="entry name" value="Cys_deSase_NifS_bac/arc"/>
</dbReference>
<comment type="function">
    <text evidence="2">Catalyzes the removal of elemental sulfur atoms from cysteine to produce alanine. Seems to participate in the biosynthesis of the nitrogenase metalloclusters by providing the inorganic sulfur required for the Fe-S core formation.</text>
</comment>
<evidence type="ECO:0000313" key="19">
    <source>
        <dbReference type="Proteomes" id="UP000051936"/>
    </source>
</evidence>
<dbReference type="PROSITE" id="PS00595">
    <property type="entry name" value="AA_TRANSFER_CLASS_5"/>
    <property type="match status" value="1"/>
</dbReference>
<comment type="subunit">
    <text evidence="4">Homodimer.</text>
</comment>
<evidence type="ECO:0000259" key="17">
    <source>
        <dbReference type="Pfam" id="PF00266"/>
    </source>
</evidence>
<name>A0A0R3EA78_9BRAD</name>
<dbReference type="STRING" id="989370.AOQ71_02175"/>
<dbReference type="GO" id="GO:0046872">
    <property type="term" value="F:metal ion binding"/>
    <property type="evidence" value="ECO:0007669"/>
    <property type="project" value="UniProtKB-KW"/>
</dbReference>
<evidence type="ECO:0000256" key="15">
    <source>
        <dbReference type="RuleBase" id="RU004504"/>
    </source>
</evidence>
<dbReference type="AlphaFoldDB" id="A0A0R3EA78"/>
<dbReference type="InterPro" id="IPR015422">
    <property type="entry name" value="PyrdxlP-dep_Trfase_small"/>
</dbReference>
<evidence type="ECO:0000256" key="11">
    <source>
        <dbReference type="ARBA" id="ARBA00023014"/>
    </source>
</evidence>
<dbReference type="Gene3D" id="3.40.640.10">
    <property type="entry name" value="Type I PLP-dependent aspartate aminotransferase-like (Major domain)"/>
    <property type="match status" value="1"/>
</dbReference>
<dbReference type="GO" id="GO:0030170">
    <property type="term" value="F:pyridoxal phosphate binding"/>
    <property type="evidence" value="ECO:0007669"/>
    <property type="project" value="InterPro"/>
</dbReference>
<dbReference type="InterPro" id="IPR000192">
    <property type="entry name" value="Aminotrans_V_dom"/>
</dbReference>
<dbReference type="Proteomes" id="UP000051936">
    <property type="component" value="Unassembled WGS sequence"/>
</dbReference>
<dbReference type="GO" id="GO:0031071">
    <property type="term" value="F:cysteine desulfurase activity"/>
    <property type="evidence" value="ECO:0007669"/>
    <property type="project" value="UniProtKB-EC"/>
</dbReference>
<dbReference type="PIRSF" id="PIRSF005572">
    <property type="entry name" value="NifS"/>
    <property type="match status" value="1"/>
</dbReference>
<dbReference type="Pfam" id="PF00266">
    <property type="entry name" value="Aminotran_5"/>
    <property type="match status" value="1"/>
</dbReference>
<comment type="caution">
    <text evidence="18">The sequence shown here is derived from an EMBL/GenBank/DDBJ whole genome shotgun (WGS) entry which is preliminary data.</text>
</comment>
<evidence type="ECO:0000256" key="16">
    <source>
        <dbReference type="RuleBase" id="RU364075"/>
    </source>
</evidence>
<dbReference type="InterPro" id="IPR015424">
    <property type="entry name" value="PyrdxlP-dep_Trfase"/>
</dbReference>
<feature type="domain" description="Aminotransferase class V" evidence="17">
    <location>
        <begin position="4"/>
        <end position="365"/>
    </location>
</feature>
<dbReference type="InterPro" id="IPR016454">
    <property type="entry name" value="Cysteine_dSase"/>
</dbReference>
<evidence type="ECO:0000256" key="3">
    <source>
        <dbReference type="ARBA" id="ARBA00006490"/>
    </source>
</evidence>
<organism evidence="18 19">
    <name type="scientific">Bradyrhizobium manausense</name>
    <dbReference type="NCBI Taxonomy" id="989370"/>
    <lineage>
        <taxon>Bacteria</taxon>
        <taxon>Pseudomonadati</taxon>
        <taxon>Pseudomonadota</taxon>
        <taxon>Alphaproteobacteria</taxon>
        <taxon>Hyphomicrobiales</taxon>
        <taxon>Nitrobacteraceae</taxon>
        <taxon>Bradyrhizobium</taxon>
    </lineage>
</organism>
<keyword evidence="8 16" id="KW-0479">Metal-binding</keyword>
<evidence type="ECO:0000256" key="10">
    <source>
        <dbReference type="ARBA" id="ARBA00023004"/>
    </source>
</evidence>
<comment type="cofactor">
    <cofactor evidence="1 15">
        <name>pyridoxal 5'-phosphate</name>
        <dbReference type="ChEBI" id="CHEBI:597326"/>
    </cofactor>
</comment>
<comment type="catalytic activity">
    <reaction evidence="14 16">
        <text>(sulfur carrier)-H + L-cysteine = (sulfur carrier)-SH + L-alanine</text>
        <dbReference type="Rhea" id="RHEA:43892"/>
        <dbReference type="Rhea" id="RHEA-COMP:14737"/>
        <dbReference type="Rhea" id="RHEA-COMP:14739"/>
        <dbReference type="ChEBI" id="CHEBI:29917"/>
        <dbReference type="ChEBI" id="CHEBI:35235"/>
        <dbReference type="ChEBI" id="CHEBI:57972"/>
        <dbReference type="ChEBI" id="CHEBI:64428"/>
        <dbReference type="EC" id="2.8.1.7"/>
    </reaction>
</comment>
<evidence type="ECO:0000256" key="2">
    <source>
        <dbReference type="ARBA" id="ARBA00003120"/>
    </source>
</evidence>
<dbReference type="GO" id="GO:0051536">
    <property type="term" value="F:iron-sulfur cluster binding"/>
    <property type="evidence" value="ECO:0007669"/>
    <property type="project" value="UniProtKB-KW"/>
</dbReference>
<keyword evidence="10 16" id="KW-0408">Iron</keyword>
<keyword evidence="11 16" id="KW-0411">Iron-sulfur</keyword>
<evidence type="ECO:0000256" key="9">
    <source>
        <dbReference type="ARBA" id="ARBA00022898"/>
    </source>
</evidence>
<gene>
    <name evidence="18" type="ORF">AOQ71_02175</name>
</gene>
<evidence type="ECO:0000256" key="8">
    <source>
        <dbReference type="ARBA" id="ARBA00022723"/>
    </source>
</evidence>
<keyword evidence="12" id="KW-0535">Nitrogen fixation</keyword>
<comment type="similarity">
    <text evidence="3 16">Belongs to the class-V pyridoxal-phosphate-dependent aminotransferase family. NifS/IscS subfamily.</text>
</comment>
<dbReference type="InterPro" id="IPR015421">
    <property type="entry name" value="PyrdxlP-dep_Trfase_major"/>
</dbReference>
<keyword evidence="9 16" id="KW-0663">Pyridoxal phosphate</keyword>
<dbReference type="FunFam" id="3.40.640.10:FF:000084">
    <property type="entry name" value="IscS-like cysteine desulfurase"/>
    <property type="match status" value="1"/>
</dbReference>
<protein>
    <recommendedName>
        <fullName evidence="6 16">Cysteine desulfurase</fullName>
        <ecNumber evidence="5 16">2.8.1.7</ecNumber>
    </recommendedName>
    <alternativeName>
        <fullName evidence="13 16">Nitrogenase metalloclusters biosynthesis protein NifS</fullName>
    </alternativeName>
</protein>
<dbReference type="Gene3D" id="3.90.1150.10">
    <property type="entry name" value="Aspartate Aminotransferase, domain 1"/>
    <property type="match status" value="1"/>
</dbReference>
<keyword evidence="19" id="KW-1185">Reference proteome</keyword>
<dbReference type="GO" id="GO:0006520">
    <property type="term" value="P:amino acid metabolic process"/>
    <property type="evidence" value="ECO:0007669"/>
    <property type="project" value="InterPro"/>
</dbReference>
<evidence type="ECO:0000256" key="7">
    <source>
        <dbReference type="ARBA" id="ARBA00022679"/>
    </source>
</evidence>
<dbReference type="NCBIfam" id="TIGR03402">
    <property type="entry name" value="FeS_nifS"/>
    <property type="match status" value="1"/>
</dbReference>
<dbReference type="SUPFAM" id="SSF53383">
    <property type="entry name" value="PLP-dependent transferases"/>
    <property type="match status" value="1"/>
</dbReference>
<dbReference type="EMBL" id="LJYG01000013">
    <property type="protein sequence ID" value="KRQ17406.1"/>
    <property type="molecule type" value="Genomic_DNA"/>
</dbReference>
<evidence type="ECO:0000313" key="18">
    <source>
        <dbReference type="EMBL" id="KRQ17406.1"/>
    </source>
</evidence>